<dbReference type="InterPro" id="IPR001579">
    <property type="entry name" value="Glyco_hydro_18_chit_AS"/>
</dbReference>
<dbReference type="GO" id="GO:0008061">
    <property type="term" value="F:chitin binding"/>
    <property type="evidence" value="ECO:0007669"/>
    <property type="project" value="InterPro"/>
</dbReference>
<dbReference type="AlphaFoldDB" id="A0AAV4V5C2"/>
<dbReference type="PROSITE" id="PS01095">
    <property type="entry name" value="GH18_1"/>
    <property type="match status" value="1"/>
</dbReference>
<dbReference type="Pfam" id="PF00704">
    <property type="entry name" value="Glyco_hydro_18"/>
    <property type="match status" value="1"/>
</dbReference>
<evidence type="ECO:0000259" key="5">
    <source>
        <dbReference type="PROSITE" id="PS51910"/>
    </source>
</evidence>
<comment type="similarity">
    <text evidence="4">Belongs to the glycosyl hydrolase 18 family.</text>
</comment>
<dbReference type="SMART" id="SM00636">
    <property type="entry name" value="Glyco_18"/>
    <property type="match status" value="1"/>
</dbReference>
<dbReference type="GO" id="GO:0004568">
    <property type="term" value="F:chitinase activity"/>
    <property type="evidence" value="ECO:0007669"/>
    <property type="project" value="TreeGrafter"/>
</dbReference>
<dbReference type="GO" id="GO:0005975">
    <property type="term" value="P:carbohydrate metabolic process"/>
    <property type="evidence" value="ECO:0007669"/>
    <property type="project" value="InterPro"/>
</dbReference>
<dbReference type="InterPro" id="IPR001223">
    <property type="entry name" value="Glyco_hydro18_cat"/>
</dbReference>
<evidence type="ECO:0000256" key="1">
    <source>
        <dbReference type="ARBA" id="ARBA00022801"/>
    </source>
</evidence>
<evidence type="ECO:0000256" key="3">
    <source>
        <dbReference type="RuleBase" id="RU000489"/>
    </source>
</evidence>
<dbReference type="EMBL" id="BPLR01013933">
    <property type="protein sequence ID" value="GIY64864.1"/>
    <property type="molecule type" value="Genomic_DNA"/>
</dbReference>
<evidence type="ECO:0000313" key="6">
    <source>
        <dbReference type="EMBL" id="GIY64864.1"/>
    </source>
</evidence>
<evidence type="ECO:0000256" key="2">
    <source>
        <dbReference type="ARBA" id="ARBA00023295"/>
    </source>
</evidence>
<reference evidence="6 7" key="1">
    <citation type="submission" date="2021-06" db="EMBL/GenBank/DDBJ databases">
        <title>Caerostris extrusa draft genome.</title>
        <authorList>
            <person name="Kono N."/>
            <person name="Arakawa K."/>
        </authorList>
    </citation>
    <scope>NUCLEOTIDE SEQUENCE [LARGE SCALE GENOMIC DNA]</scope>
</reference>
<evidence type="ECO:0000313" key="7">
    <source>
        <dbReference type="Proteomes" id="UP001054945"/>
    </source>
</evidence>
<dbReference type="PANTHER" id="PTHR11177">
    <property type="entry name" value="CHITINASE"/>
    <property type="match status" value="1"/>
</dbReference>
<proteinExistence type="inferred from homology"/>
<keyword evidence="2 3" id="KW-0326">Glycosidase</keyword>
<dbReference type="GO" id="GO:0006032">
    <property type="term" value="P:chitin catabolic process"/>
    <property type="evidence" value="ECO:0007669"/>
    <property type="project" value="TreeGrafter"/>
</dbReference>
<gene>
    <name evidence="6" type="primary">Cht2</name>
    <name evidence="6" type="ORF">CEXT_537111</name>
</gene>
<keyword evidence="7" id="KW-1185">Reference proteome</keyword>
<dbReference type="PROSITE" id="PS51910">
    <property type="entry name" value="GH18_2"/>
    <property type="match status" value="1"/>
</dbReference>
<protein>
    <submittedName>
        <fullName evidence="6">Probable chitinase 2</fullName>
    </submittedName>
</protein>
<comment type="caution">
    <text evidence="6">The sequence shown here is derived from an EMBL/GenBank/DDBJ whole genome shotgun (WGS) entry which is preliminary data.</text>
</comment>
<feature type="domain" description="GH18" evidence="5">
    <location>
        <begin position="141"/>
        <end position="447"/>
    </location>
</feature>
<sequence length="447" mass="51688">MYFKKNIFKVFKSSNLCFRNSPPPAVIDSFERTIRDKKNKKQLRQEDDEETFYNLRSIAIFSNVLTYLKSQRPSAFMCLGQDFFFRVNSYFAVMVTESIKMSANLITTILILVTLTIIEATPVKSPSAQLYAAGKASSHKYKVVCYYGSWAVYRPGDGFDNRIRCLDPYYDLEENYGKGAFKRFTGLKKINPELKTIVAIGGWNEGSTRYSNMAASSSSRKIFVDSVVEFVRKHNFDGLDMDWEYPATRGGKPEDKQNFVALLRELKAEFQKYNLLLTAAVSAGKHTIDEAYDIPQVSQTCMLIFAISVLNRYLDFVNVMCYDYHGGWESFTGHNAPLYARPDDNKENQMLNLNYSINYWISKGAPREKSLSWVWVCTEDLSLFKEQKLMDLMPLHPKRQSRALHKRTWISRLQRNLRIAKVSKVEYRMGRLLYGPICIPRQTMGRI</sequence>
<keyword evidence="1 3" id="KW-0378">Hydrolase</keyword>
<dbReference type="SUPFAM" id="SSF51445">
    <property type="entry name" value="(Trans)glycosidases"/>
    <property type="match status" value="1"/>
</dbReference>
<dbReference type="Gene3D" id="3.20.20.80">
    <property type="entry name" value="Glycosidases"/>
    <property type="match status" value="1"/>
</dbReference>
<evidence type="ECO:0000256" key="4">
    <source>
        <dbReference type="RuleBase" id="RU004453"/>
    </source>
</evidence>
<name>A0AAV4V5C2_CAEEX</name>
<organism evidence="6 7">
    <name type="scientific">Caerostris extrusa</name>
    <name type="common">Bark spider</name>
    <name type="synonym">Caerostris bankana</name>
    <dbReference type="NCBI Taxonomy" id="172846"/>
    <lineage>
        <taxon>Eukaryota</taxon>
        <taxon>Metazoa</taxon>
        <taxon>Ecdysozoa</taxon>
        <taxon>Arthropoda</taxon>
        <taxon>Chelicerata</taxon>
        <taxon>Arachnida</taxon>
        <taxon>Araneae</taxon>
        <taxon>Araneomorphae</taxon>
        <taxon>Entelegynae</taxon>
        <taxon>Araneoidea</taxon>
        <taxon>Araneidae</taxon>
        <taxon>Caerostris</taxon>
    </lineage>
</organism>
<dbReference type="InterPro" id="IPR011583">
    <property type="entry name" value="Chitinase_II/V-like_cat"/>
</dbReference>
<dbReference type="PANTHER" id="PTHR11177:SF360">
    <property type="entry name" value="CHITINASE 4-RELATED"/>
    <property type="match status" value="1"/>
</dbReference>
<dbReference type="InterPro" id="IPR050314">
    <property type="entry name" value="Glycosyl_Hydrlase_18"/>
</dbReference>
<dbReference type="InterPro" id="IPR017853">
    <property type="entry name" value="GH"/>
</dbReference>
<accession>A0AAV4V5C2</accession>
<dbReference type="Proteomes" id="UP001054945">
    <property type="component" value="Unassembled WGS sequence"/>
</dbReference>
<dbReference type="GO" id="GO:0005576">
    <property type="term" value="C:extracellular region"/>
    <property type="evidence" value="ECO:0007669"/>
    <property type="project" value="TreeGrafter"/>
</dbReference>